<name>A0A0R1XT46_9LACO</name>
<dbReference type="PATRIC" id="fig|1423782.4.peg.1239"/>
<feature type="region of interest" description="Disordered" evidence="1">
    <location>
        <begin position="170"/>
        <end position="258"/>
    </location>
</feature>
<dbReference type="RefSeq" id="WP_047769552.1">
    <property type="nucleotide sequence ID" value="NZ_AZGM01000020.1"/>
</dbReference>
<dbReference type="EMBL" id="AZGM01000020">
    <property type="protein sequence ID" value="KRM29788.1"/>
    <property type="molecule type" value="Genomic_DNA"/>
</dbReference>
<sequence>MNTMNILIIIAVVVVIILLFEFLRQVHNIRNGRNNVSSGRVFLNRFLVLVLLVSLVGMGVSAYADHHQAKTEEATPAPAKTVSSSTQDDQIMLDFNNKVSLNDNNEVKVKIKVSPDTKVVIRGKRTDTKYAEFKSSKSDGTFTKTVTLDYSGDYKVIATRGDKKVVKHLTVEDSDSDSSSSSSSESSSSSSGSASSHSSSTSSTSSHSSNNNSSSTNNSTGSSNSSNRAQSSNAGGNYYRPSAPAQQPNYSVNTTVGE</sequence>
<keyword evidence="4" id="KW-1185">Reference proteome</keyword>
<protein>
    <submittedName>
        <fullName evidence="3">Uncharacterized protein</fullName>
    </submittedName>
</protein>
<keyword evidence="2" id="KW-1133">Transmembrane helix</keyword>
<gene>
    <name evidence="3" type="ORF">FD32_GL001188</name>
</gene>
<proteinExistence type="predicted"/>
<feature type="compositionally biased region" description="Polar residues" evidence="1">
    <location>
        <begin position="244"/>
        <end position="258"/>
    </location>
</feature>
<evidence type="ECO:0000313" key="4">
    <source>
        <dbReference type="Proteomes" id="UP000051412"/>
    </source>
</evidence>
<accession>A0A0R1XT46</accession>
<evidence type="ECO:0000256" key="2">
    <source>
        <dbReference type="SAM" id="Phobius"/>
    </source>
</evidence>
<dbReference type="AlphaFoldDB" id="A0A0R1XT46"/>
<feature type="transmembrane region" description="Helical" evidence="2">
    <location>
        <begin position="43"/>
        <end position="64"/>
    </location>
</feature>
<keyword evidence="2" id="KW-0472">Membrane</keyword>
<evidence type="ECO:0000256" key="1">
    <source>
        <dbReference type="SAM" id="MobiDB-lite"/>
    </source>
</evidence>
<organism evidence="3 4">
    <name type="scientific">Limosilactobacillus panis DSM 6035</name>
    <dbReference type="NCBI Taxonomy" id="1423782"/>
    <lineage>
        <taxon>Bacteria</taxon>
        <taxon>Bacillati</taxon>
        <taxon>Bacillota</taxon>
        <taxon>Bacilli</taxon>
        <taxon>Lactobacillales</taxon>
        <taxon>Lactobacillaceae</taxon>
        <taxon>Limosilactobacillus</taxon>
    </lineage>
</organism>
<evidence type="ECO:0000313" key="3">
    <source>
        <dbReference type="EMBL" id="KRM29788.1"/>
    </source>
</evidence>
<dbReference type="Proteomes" id="UP000051412">
    <property type="component" value="Unassembled WGS sequence"/>
</dbReference>
<dbReference type="OrthoDB" id="2298473at2"/>
<feature type="compositionally biased region" description="Low complexity" evidence="1">
    <location>
        <begin position="177"/>
        <end position="233"/>
    </location>
</feature>
<keyword evidence="2" id="KW-0812">Transmembrane</keyword>
<reference evidence="3 4" key="1">
    <citation type="journal article" date="2015" name="Genome Announc.">
        <title>Expanding the biotechnology potential of lactobacilli through comparative genomics of 213 strains and associated genera.</title>
        <authorList>
            <person name="Sun Z."/>
            <person name="Harris H.M."/>
            <person name="McCann A."/>
            <person name="Guo C."/>
            <person name="Argimon S."/>
            <person name="Zhang W."/>
            <person name="Yang X."/>
            <person name="Jeffery I.B."/>
            <person name="Cooney J.C."/>
            <person name="Kagawa T.F."/>
            <person name="Liu W."/>
            <person name="Song Y."/>
            <person name="Salvetti E."/>
            <person name="Wrobel A."/>
            <person name="Rasinkangas P."/>
            <person name="Parkhill J."/>
            <person name="Rea M.C."/>
            <person name="O'Sullivan O."/>
            <person name="Ritari J."/>
            <person name="Douillard F.P."/>
            <person name="Paul Ross R."/>
            <person name="Yang R."/>
            <person name="Briner A.E."/>
            <person name="Felis G.E."/>
            <person name="de Vos W.M."/>
            <person name="Barrangou R."/>
            <person name="Klaenhammer T.R."/>
            <person name="Caufield P.W."/>
            <person name="Cui Y."/>
            <person name="Zhang H."/>
            <person name="O'Toole P.W."/>
        </authorList>
    </citation>
    <scope>NUCLEOTIDE SEQUENCE [LARGE SCALE GENOMIC DNA]</scope>
    <source>
        <strain evidence="3 4">DSM 6035</strain>
    </source>
</reference>
<comment type="caution">
    <text evidence="3">The sequence shown here is derived from an EMBL/GenBank/DDBJ whole genome shotgun (WGS) entry which is preliminary data.</text>
</comment>
<feature type="transmembrane region" description="Helical" evidence="2">
    <location>
        <begin position="6"/>
        <end position="23"/>
    </location>
</feature>